<dbReference type="InterPro" id="IPR017911">
    <property type="entry name" value="MacB-like_ATP-bd"/>
</dbReference>
<dbReference type="PROSITE" id="PS00211">
    <property type="entry name" value="ABC_TRANSPORTER_1"/>
    <property type="match status" value="1"/>
</dbReference>
<feature type="domain" description="ABC transporter" evidence="5">
    <location>
        <begin position="3"/>
        <end position="223"/>
    </location>
</feature>
<keyword evidence="3" id="KW-0547">Nucleotide-binding</keyword>
<dbReference type="InterPro" id="IPR027417">
    <property type="entry name" value="P-loop_NTPase"/>
</dbReference>
<gene>
    <name evidence="6" type="ORF">BRSU_1749</name>
</gene>
<dbReference type="OrthoDB" id="9805538at2"/>
<keyword evidence="7" id="KW-1185">Reference proteome</keyword>
<evidence type="ECO:0000313" key="6">
    <source>
        <dbReference type="EMBL" id="CRF33902.1"/>
    </source>
</evidence>
<dbReference type="EMBL" id="CVLB01000001">
    <property type="protein sequence ID" value="CRF33902.1"/>
    <property type="molecule type" value="Genomic_DNA"/>
</dbReference>
<dbReference type="CDD" id="cd03255">
    <property type="entry name" value="ABC_MJ0796_LolCDE_FtsE"/>
    <property type="match status" value="1"/>
</dbReference>
<name>A0A0G4K804_9SPIR</name>
<dbReference type="InterPro" id="IPR003593">
    <property type="entry name" value="AAA+_ATPase"/>
</dbReference>
<dbReference type="PANTHER" id="PTHR42798">
    <property type="entry name" value="LIPOPROTEIN-RELEASING SYSTEM ATP-BINDING PROTEIN LOLD"/>
    <property type="match status" value="1"/>
</dbReference>
<keyword evidence="2" id="KW-0813">Transport</keyword>
<evidence type="ECO:0000256" key="4">
    <source>
        <dbReference type="ARBA" id="ARBA00022840"/>
    </source>
</evidence>
<dbReference type="PANTHER" id="PTHR42798:SF7">
    <property type="entry name" value="ALPHA-D-RIBOSE 1-METHYLPHOSPHONATE 5-TRIPHOSPHATE SYNTHASE SUBUNIT PHNL"/>
    <property type="match status" value="1"/>
</dbReference>
<dbReference type="InterPro" id="IPR003439">
    <property type="entry name" value="ABC_transporter-like_ATP-bd"/>
</dbReference>
<dbReference type="AlphaFoldDB" id="A0A0G4K804"/>
<dbReference type="SMART" id="SM00382">
    <property type="entry name" value="AAA"/>
    <property type="match status" value="1"/>
</dbReference>
<dbReference type="RefSeq" id="WP_048594932.1">
    <property type="nucleotide sequence ID" value="NZ_CVLB01000001.1"/>
</dbReference>
<evidence type="ECO:0000259" key="5">
    <source>
        <dbReference type="PROSITE" id="PS50893"/>
    </source>
</evidence>
<dbReference type="Pfam" id="PF00005">
    <property type="entry name" value="ABC_tran"/>
    <property type="match status" value="1"/>
</dbReference>
<sequence length="224" mass="24658">MNIKIINVSKVFPLGVNQCNACEDISLDINQGDFISFVGHTGSGKSTLLSIIGGILKPTSGTIYYDSFKLNGASEDVLASFRREYFSYIFQYPVIIPTISVIDNILMPLAFKHKITDEKINQTKENIELFALKDKTYSKASNLSGGEMKKVAILRALAYGCKCLIADEPTSDLDPATTKTLMEILTTINKQGTSIIMVTHAHNIAAYANNVYEMSNGKIVRCLK</sequence>
<evidence type="ECO:0000256" key="1">
    <source>
        <dbReference type="ARBA" id="ARBA00005417"/>
    </source>
</evidence>
<dbReference type="SUPFAM" id="SSF52540">
    <property type="entry name" value="P-loop containing nucleoside triphosphate hydrolases"/>
    <property type="match status" value="1"/>
</dbReference>
<evidence type="ECO:0000313" key="7">
    <source>
        <dbReference type="Proteomes" id="UP000043763"/>
    </source>
</evidence>
<evidence type="ECO:0000256" key="2">
    <source>
        <dbReference type="ARBA" id="ARBA00022448"/>
    </source>
</evidence>
<reference evidence="7" key="1">
    <citation type="submission" date="2015-04" db="EMBL/GenBank/DDBJ databases">
        <authorList>
            <person name="Mushtaq Mamoona"/>
        </authorList>
    </citation>
    <scope>NUCLEOTIDE SEQUENCE [LARGE SCALE GENOMIC DNA]</scope>
    <source>
        <strain evidence="7">AN4859/03</strain>
    </source>
</reference>
<proteinExistence type="inferred from homology"/>
<organism evidence="6 7">
    <name type="scientific">Brachyspira suanatina</name>
    <dbReference type="NCBI Taxonomy" id="381802"/>
    <lineage>
        <taxon>Bacteria</taxon>
        <taxon>Pseudomonadati</taxon>
        <taxon>Spirochaetota</taxon>
        <taxon>Spirochaetia</taxon>
        <taxon>Brachyspirales</taxon>
        <taxon>Brachyspiraceae</taxon>
        <taxon>Brachyspira</taxon>
    </lineage>
</organism>
<evidence type="ECO:0000256" key="3">
    <source>
        <dbReference type="ARBA" id="ARBA00022741"/>
    </source>
</evidence>
<accession>A0A0G4K804</accession>
<dbReference type="Gene3D" id="3.40.50.300">
    <property type="entry name" value="P-loop containing nucleotide triphosphate hydrolases"/>
    <property type="match status" value="1"/>
</dbReference>
<keyword evidence="4 6" id="KW-0067">ATP-binding</keyword>
<comment type="similarity">
    <text evidence="1">Belongs to the ABC transporter superfamily.</text>
</comment>
<dbReference type="GO" id="GO:0005524">
    <property type="term" value="F:ATP binding"/>
    <property type="evidence" value="ECO:0007669"/>
    <property type="project" value="UniProtKB-KW"/>
</dbReference>
<dbReference type="PROSITE" id="PS50893">
    <property type="entry name" value="ABC_TRANSPORTER_2"/>
    <property type="match status" value="1"/>
</dbReference>
<dbReference type="InterPro" id="IPR017871">
    <property type="entry name" value="ABC_transporter-like_CS"/>
</dbReference>
<dbReference type="GO" id="GO:0016887">
    <property type="term" value="F:ATP hydrolysis activity"/>
    <property type="evidence" value="ECO:0007669"/>
    <property type="project" value="InterPro"/>
</dbReference>
<protein>
    <submittedName>
        <fullName evidence="6">ABC transporter ATP-binding protein</fullName>
    </submittedName>
</protein>
<dbReference type="Proteomes" id="UP000043763">
    <property type="component" value="Unassembled WGS sequence"/>
</dbReference>